<organism evidence="1 2">
    <name type="scientific">Phtheirospermum japonicum</name>
    <dbReference type="NCBI Taxonomy" id="374723"/>
    <lineage>
        <taxon>Eukaryota</taxon>
        <taxon>Viridiplantae</taxon>
        <taxon>Streptophyta</taxon>
        <taxon>Embryophyta</taxon>
        <taxon>Tracheophyta</taxon>
        <taxon>Spermatophyta</taxon>
        <taxon>Magnoliopsida</taxon>
        <taxon>eudicotyledons</taxon>
        <taxon>Gunneridae</taxon>
        <taxon>Pentapetalae</taxon>
        <taxon>asterids</taxon>
        <taxon>lamiids</taxon>
        <taxon>Lamiales</taxon>
        <taxon>Orobanchaceae</taxon>
        <taxon>Orobanchaceae incertae sedis</taxon>
        <taxon>Phtheirospermum</taxon>
    </lineage>
</organism>
<dbReference type="InterPro" id="IPR011990">
    <property type="entry name" value="TPR-like_helical_dom_sf"/>
</dbReference>
<dbReference type="GO" id="GO:0009658">
    <property type="term" value="P:chloroplast organization"/>
    <property type="evidence" value="ECO:0007669"/>
    <property type="project" value="InterPro"/>
</dbReference>
<dbReference type="PANTHER" id="PTHR47594:SF4">
    <property type="entry name" value="OS04G0475500 PROTEIN"/>
    <property type="match status" value="1"/>
</dbReference>
<dbReference type="Proteomes" id="UP000653305">
    <property type="component" value="Unassembled WGS sequence"/>
</dbReference>
<name>A0A830BT46_9LAMI</name>
<proteinExistence type="predicted"/>
<evidence type="ECO:0000313" key="1">
    <source>
        <dbReference type="EMBL" id="GFP87624.1"/>
    </source>
</evidence>
<dbReference type="EMBL" id="BMAC01000150">
    <property type="protein sequence ID" value="GFP87624.1"/>
    <property type="molecule type" value="Genomic_DNA"/>
</dbReference>
<dbReference type="PANTHER" id="PTHR47594">
    <property type="entry name" value="PPR CONTAINING PLANT-LIKE PROTEIN"/>
    <property type="match status" value="1"/>
</dbReference>
<dbReference type="OrthoDB" id="662260at2759"/>
<dbReference type="GO" id="GO:0000373">
    <property type="term" value="P:Group II intron splicing"/>
    <property type="evidence" value="ECO:0007669"/>
    <property type="project" value="InterPro"/>
</dbReference>
<accession>A0A830BT46</accession>
<reference evidence="1" key="1">
    <citation type="submission" date="2020-07" db="EMBL/GenBank/DDBJ databases">
        <title>Ethylene signaling mediates host invasion by parasitic plants.</title>
        <authorList>
            <person name="Yoshida S."/>
        </authorList>
    </citation>
    <scope>NUCLEOTIDE SEQUENCE</scope>
    <source>
        <strain evidence="1">Okayama</strain>
    </source>
</reference>
<dbReference type="InterPro" id="IPR044190">
    <property type="entry name" value="THA8-like"/>
</dbReference>
<dbReference type="GO" id="GO:0003723">
    <property type="term" value="F:RNA binding"/>
    <property type="evidence" value="ECO:0007669"/>
    <property type="project" value="InterPro"/>
</dbReference>
<dbReference type="AlphaFoldDB" id="A0A830BT46"/>
<protein>
    <submittedName>
        <fullName evidence="1">Pentatricopeptide repeat-containing protein at3g46870</fullName>
    </submittedName>
</protein>
<sequence>MNWNCPLLVTRDKFKEAAEEMNTTHVTQIGVGLQMKSSTHVRLNFQKSGSMMMMSIAMRDRSKNRKPLQKGRSLSIEAIQTVQALKRATKQHSELAVEQVFDMKLRRLLKLDMIAVLRELLRQDQCLLALKVFEDVRKEDWYRPQLFLYAEMVTVLGRNGLLDKVELLILNLKAESNLKPDLEGFKALLESLMSLNLTGLAMECFYLMKSLSCDPDRMSFKILIDGLKSNGELDLLDVIQQDAEKYYGNFADFLEEEETDTSTKCKYRTL</sequence>
<comment type="caution">
    <text evidence="1">The sequence shown here is derived from an EMBL/GenBank/DDBJ whole genome shotgun (WGS) entry which is preliminary data.</text>
</comment>
<gene>
    <name evidence="1" type="ORF">PHJA_000906100</name>
</gene>
<keyword evidence="2" id="KW-1185">Reference proteome</keyword>
<dbReference type="Gene3D" id="1.25.40.10">
    <property type="entry name" value="Tetratricopeptide repeat domain"/>
    <property type="match status" value="1"/>
</dbReference>
<evidence type="ECO:0000313" key="2">
    <source>
        <dbReference type="Proteomes" id="UP000653305"/>
    </source>
</evidence>